<evidence type="ECO:0000313" key="2">
    <source>
        <dbReference type="EMBL" id="MBK4346554.1"/>
    </source>
</evidence>
<proteinExistence type="predicted"/>
<sequence>MTVWRDAADIVGDRLYAMRQQARLPFEQQSPVIRYRGGRLAPVLLIPGVYETWQFMRPLGDYLHGLGHPIHALTELGYNRKTIAATASMAQAYLDANDLREVILIGHSKGGIIGKHMMVTDDVSGRIAQLIAVNSPFGGSSLARFAPNPALRVFDPRNELIVTLAKNIDINARITSIYSRLDPIIPGGSRLDGATNIELPMVGHFRPLGSPDLFREVGSAIAAR</sequence>
<dbReference type="RefSeq" id="WP_200554878.1">
    <property type="nucleotide sequence ID" value="NZ_JAEPES010000001.1"/>
</dbReference>
<accession>A0A934SJL2</accession>
<dbReference type="Gene3D" id="3.40.50.1820">
    <property type="entry name" value="alpha/beta hydrolase"/>
    <property type="match status" value="1"/>
</dbReference>
<keyword evidence="3" id="KW-1185">Reference proteome</keyword>
<gene>
    <name evidence="2" type="ORF">IV501_02800</name>
</gene>
<dbReference type="GO" id="GO:0016788">
    <property type="term" value="F:hydrolase activity, acting on ester bonds"/>
    <property type="evidence" value="ECO:0007669"/>
    <property type="project" value="InterPro"/>
</dbReference>
<dbReference type="InterPro" id="IPR029058">
    <property type="entry name" value="AB_hydrolase_fold"/>
</dbReference>
<evidence type="ECO:0000259" key="1">
    <source>
        <dbReference type="Pfam" id="PF07819"/>
    </source>
</evidence>
<dbReference type="Proteomes" id="UP000636458">
    <property type="component" value="Unassembled WGS sequence"/>
</dbReference>
<keyword evidence="2" id="KW-0378">Hydrolase</keyword>
<dbReference type="InterPro" id="IPR012908">
    <property type="entry name" value="PGAP1-ab_dom-like"/>
</dbReference>
<dbReference type="AlphaFoldDB" id="A0A934SJL2"/>
<feature type="domain" description="GPI inositol-deacylase PGAP1-like alpha/beta" evidence="1">
    <location>
        <begin position="94"/>
        <end position="140"/>
    </location>
</feature>
<dbReference type="Pfam" id="PF07819">
    <property type="entry name" value="PGAP1"/>
    <property type="match status" value="1"/>
</dbReference>
<evidence type="ECO:0000313" key="3">
    <source>
        <dbReference type="Proteomes" id="UP000636458"/>
    </source>
</evidence>
<dbReference type="EMBL" id="JAEPES010000001">
    <property type="protein sequence ID" value="MBK4346554.1"/>
    <property type="molecule type" value="Genomic_DNA"/>
</dbReference>
<organism evidence="2 3">
    <name type="scientific">Lacisediminihabitans changchengi</name>
    <dbReference type="NCBI Taxonomy" id="2787634"/>
    <lineage>
        <taxon>Bacteria</taxon>
        <taxon>Bacillati</taxon>
        <taxon>Actinomycetota</taxon>
        <taxon>Actinomycetes</taxon>
        <taxon>Micrococcales</taxon>
        <taxon>Microbacteriaceae</taxon>
        <taxon>Lacisediminihabitans</taxon>
    </lineage>
</organism>
<dbReference type="SUPFAM" id="SSF53474">
    <property type="entry name" value="alpha/beta-Hydrolases"/>
    <property type="match status" value="1"/>
</dbReference>
<protein>
    <submittedName>
        <fullName evidence="2">Alpha/beta hydrolase</fullName>
    </submittedName>
</protein>
<name>A0A934SJL2_9MICO</name>
<comment type="caution">
    <text evidence="2">The sequence shown here is derived from an EMBL/GenBank/DDBJ whole genome shotgun (WGS) entry which is preliminary data.</text>
</comment>
<reference evidence="2" key="1">
    <citation type="submission" date="2021-01" db="EMBL/GenBank/DDBJ databases">
        <title>Lacisediminihabitans sp. nov. strain G11-30, isolated from Antarctic Soil.</title>
        <authorList>
            <person name="Li J."/>
        </authorList>
    </citation>
    <scope>NUCLEOTIDE SEQUENCE</scope>
    <source>
        <strain evidence="2">G11-30</strain>
    </source>
</reference>